<dbReference type="AlphaFoldDB" id="A0A6J7G245"/>
<sequence>MIWSSPSLFRSFAAMWSASPTANRPTATMTMSTPLPSWSTPAVRRGWPVSWSMPTQPIRMPRKSEIRPRVIERATSVVTDANAISASMK</sequence>
<organism evidence="1">
    <name type="scientific">freshwater metagenome</name>
    <dbReference type="NCBI Taxonomy" id="449393"/>
    <lineage>
        <taxon>unclassified sequences</taxon>
        <taxon>metagenomes</taxon>
        <taxon>ecological metagenomes</taxon>
    </lineage>
</organism>
<gene>
    <name evidence="1" type="ORF">UFOPK3564_00592</name>
</gene>
<dbReference type="EMBL" id="CAFBMK010000021">
    <property type="protein sequence ID" value="CAB4901346.1"/>
    <property type="molecule type" value="Genomic_DNA"/>
</dbReference>
<reference evidence="1" key="1">
    <citation type="submission" date="2020-05" db="EMBL/GenBank/DDBJ databases">
        <authorList>
            <person name="Chiriac C."/>
            <person name="Salcher M."/>
            <person name="Ghai R."/>
            <person name="Kavagutti S V."/>
        </authorList>
    </citation>
    <scope>NUCLEOTIDE SEQUENCE</scope>
</reference>
<evidence type="ECO:0000313" key="1">
    <source>
        <dbReference type="EMBL" id="CAB4901346.1"/>
    </source>
</evidence>
<protein>
    <submittedName>
        <fullName evidence="1">Unannotated protein</fullName>
    </submittedName>
</protein>
<accession>A0A6J7G245</accession>
<name>A0A6J7G245_9ZZZZ</name>
<proteinExistence type="predicted"/>